<dbReference type="EMBL" id="FMZW01000010">
    <property type="protein sequence ID" value="SDD32986.1"/>
    <property type="molecule type" value="Genomic_DNA"/>
</dbReference>
<dbReference type="InterPro" id="IPR036390">
    <property type="entry name" value="WH_DNA-bd_sf"/>
</dbReference>
<sequence>MSDVALEKIETGEATASEARRLISELLKEGSERSLERLYATLGAWIWNALESRRRDPELREWFDILRRTSATLGPRNAAYAERFRVFYDLLQMSINTSKLARPSEVMHRQHVAAILRLLRDTPSRQMEKAAIAKKLDLRDANLSRILRLMTNARFVERTTQGKFAHFALTRDGLLELESREKREGKKRSELPALLRDKQAQGGATHPHHLMADVDAVLRSFDLAVQSSVHAPNTAGLLNAGAIGVRRAMQDYLLHFHGPAPAAPGYMKVRTKNSYQAFSVTVVQTKKAEAHGSYTIEAANSPKPVSFPVGALHLYEEDEHAE</sequence>
<dbReference type="AlphaFoldDB" id="A0A1G6TX13"/>
<evidence type="ECO:0000313" key="1">
    <source>
        <dbReference type="EMBL" id="SDD32986.1"/>
    </source>
</evidence>
<accession>A0A1G6TX13</accession>
<keyword evidence="1" id="KW-0238">DNA-binding</keyword>
<dbReference type="SUPFAM" id="SSF46785">
    <property type="entry name" value="Winged helix' DNA-binding domain"/>
    <property type="match status" value="1"/>
</dbReference>
<proteinExistence type="predicted"/>
<dbReference type="RefSeq" id="WP_092082815.1">
    <property type="nucleotide sequence ID" value="NZ_FMZW01000010.1"/>
</dbReference>
<name>A0A1G6TX13_9BRAD</name>
<gene>
    <name evidence="1" type="ORF">SAMN05216337_101022</name>
</gene>
<dbReference type="GO" id="GO:0003677">
    <property type="term" value="F:DNA binding"/>
    <property type="evidence" value="ECO:0007669"/>
    <property type="project" value="UniProtKB-KW"/>
</dbReference>
<dbReference type="InterPro" id="IPR036388">
    <property type="entry name" value="WH-like_DNA-bd_sf"/>
</dbReference>
<dbReference type="Proteomes" id="UP000199245">
    <property type="component" value="Unassembled WGS sequence"/>
</dbReference>
<dbReference type="Gene3D" id="1.10.10.10">
    <property type="entry name" value="Winged helix-like DNA-binding domain superfamily/Winged helix DNA-binding domain"/>
    <property type="match status" value="1"/>
</dbReference>
<reference evidence="1 2" key="1">
    <citation type="submission" date="2016-10" db="EMBL/GenBank/DDBJ databases">
        <authorList>
            <person name="de Groot N.N."/>
        </authorList>
    </citation>
    <scope>NUCLEOTIDE SEQUENCE [LARGE SCALE GENOMIC DNA]</scope>
    <source>
        <strain evidence="1 2">R5</strain>
    </source>
</reference>
<protein>
    <submittedName>
        <fullName evidence="1">Winged helix DNA-binding domain-containing protein</fullName>
    </submittedName>
</protein>
<organism evidence="1 2">
    <name type="scientific">Bradyrhizobium brasilense</name>
    <dbReference type="NCBI Taxonomy" id="1419277"/>
    <lineage>
        <taxon>Bacteria</taxon>
        <taxon>Pseudomonadati</taxon>
        <taxon>Pseudomonadota</taxon>
        <taxon>Alphaproteobacteria</taxon>
        <taxon>Hyphomicrobiales</taxon>
        <taxon>Nitrobacteraceae</taxon>
        <taxon>Bradyrhizobium</taxon>
    </lineage>
</organism>
<evidence type="ECO:0000313" key="2">
    <source>
        <dbReference type="Proteomes" id="UP000199245"/>
    </source>
</evidence>